<dbReference type="OrthoDB" id="340608at2759"/>
<evidence type="ECO:0000313" key="7">
    <source>
        <dbReference type="EMBL" id="RWS24260.1"/>
    </source>
</evidence>
<comment type="subcellular location">
    <subcellularLocation>
        <location evidence="1">Membrane</location>
        <topology evidence="1">Multi-pass membrane protein</topology>
    </subcellularLocation>
</comment>
<evidence type="ECO:0000256" key="4">
    <source>
        <dbReference type="ARBA" id="ARBA00022989"/>
    </source>
</evidence>
<comment type="caution">
    <text evidence="7">The sequence shown here is derived from an EMBL/GenBank/DDBJ whole genome shotgun (WGS) entry which is preliminary data.</text>
</comment>
<organism evidence="7 8">
    <name type="scientific">Leptotrombidium deliense</name>
    <dbReference type="NCBI Taxonomy" id="299467"/>
    <lineage>
        <taxon>Eukaryota</taxon>
        <taxon>Metazoa</taxon>
        <taxon>Ecdysozoa</taxon>
        <taxon>Arthropoda</taxon>
        <taxon>Chelicerata</taxon>
        <taxon>Arachnida</taxon>
        <taxon>Acari</taxon>
        <taxon>Acariformes</taxon>
        <taxon>Trombidiformes</taxon>
        <taxon>Prostigmata</taxon>
        <taxon>Anystina</taxon>
        <taxon>Parasitengona</taxon>
        <taxon>Trombiculoidea</taxon>
        <taxon>Trombiculidae</taxon>
        <taxon>Leptotrombidium</taxon>
    </lineage>
</organism>
<dbReference type="GO" id="GO:0005886">
    <property type="term" value="C:plasma membrane"/>
    <property type="evidence" value="ECO:0007669"/>
    <property type="project" value="TreeGrafter"/>
</dbReference>
<dbReference type="PANTHER" id="PTHR10926:SF0">
    <property type="entry name" value="CDC50, ISOFORM A"/>
    <property type="match status" value="1"/>
</dbReference>
<dbReference type="Proteomes" id="UP000288716">
    <property type="component" value="Unassembled WGS sequence"/>
</dbReference>
<keyword evidence="8" id="KW-1185">Reference proteome</keyword>
<evidence type="ECO:0000256" key="1">
    <source>
        <dbReference type="ARBA" id="ARBA00004141"/>
    </source>
</evidence>
<keyword evidence="3 6" id="KW-0812">Transmembrane</keyword>
<sequence length="291" mass="33470">SLDHENRTCATMLEHYNQTKCTCVLNFTLPENYTRDVFVYYGLTNFYQNHRRYVKSRDDRQLLGYKETLSRDCDPFRVNEKNVQIAPCGAIANSLFSDTFEIHKYENEKKDKTTAVKMLRTGIAWATDKNAKFKNPQGKDLKEAFEGYASPPNWGNKTIYTLDEKDPKNNGFLNEALIVWMRTAALPNFRKIYARIDHRTENFLKSSLPKGEYKLIVSYNFPVTSFKGTKSLIISNTSWLGGKNPFLGIAYIVVGCLCLLLSAVFLFIHKKFGRSTTDLINVSQRTPYLNS</sequence>
<feature type="non-terminal residue" evidence="7">
    <location>
        <position position="1"/>
    </location>
</feature>
<dbReference type="EMBL" id="NCKV01005145">
    <property type="protein sequence ID" value="RWS24260.1"/>
    <property type="molecule type" value="Genomic_DNA"/>
</dbReference>
<dbReference type="PIRSF" id="PIRSF015840">
    <property type="entry name" value="DUF284_TM_euk"/>
    <property type="match status" value="1"/>
</dbReference>
<evidence type="ECO:0000256" key="2">
    <source>
        <dbReference type="ARBA" id="ARBA00009457"/>
    </source>
</evidence>
<evidence type="ECO:0000256" key="6">
    <source>
        <dbReference type="SAM" id="Phobius"/>
    </source>
</evidence>
<evidence type="ECO:0000313" key="8">
    <source>
        <dbReference type="Proteomes" id="UP000288716"/>
    </source>
</evidence>
<dbReference type="GO" id="GO:0005783">
    <property type="term" value="C:endoplasmic reticulum"/>
    <property type="evidence" value="ECO:0007669"/>
    <property type="project" value="TreeGrafter"/>
</dbReference>
<dbReference type="GO" id="GO:0005794">
    <property type="term" value="C:Golgi apparatus"/>
    <property type="evidence" value="ECO:0007669"/>
    <property type="project" value="TreeGrafter"/>
</dbReference>
<keyword evidence="4 6" id="KW-1133">Transmembrane helix</keyword>
<dbReference type="STRING" id="299467.A0A443S9S3"/>
<dbReference type="VEuPathDB" id="VectorBase:LDEU007780"/>
<dbReference type="Pfam" id="PF03381">
    <property type="entry name" value="CDC50"/>
    <property type="match status" value="1"/>
</dbReference>
<evidence type="ECO:0000256" key="5">
    <source>
        <dbReference type="ARBA" id="ARBA00023136"/>
    </source>
</evidence>
<accession>A0A443S9S3</accession>
<evidence type="ECO:0000256" key="3">
    <source>
        <dbReference type="ARBA" id="ARBA00022692"/>
    </source>
</evidence>
<reference evidence="7 8" key="1">
    <citation type="journal article" date="2018" name="Gigascience">
        <title>Genomes of trombidid mites reveal novel predicted allergens and laterally-transferred genes associated with secondary metabolism.</title>
        <authorList>
            <person name="Dong X."/>
            <person name="Chaisiri K."/>
            <person name="Xia D."/>
            <person name="Armstrong S.D."/>
            <person name="Fang Y."/>
            <person name="Donnelly M.J."/>
            <person name="Kadowaki T."/>
            <person name="McGarry J.W."/>
            <person name="Darby A.C."/>
            <person name="Makepeace B.L."/>
        </authorList>
    </citation>
    <scope>NUCLEOTIDE SEQUENCE [LARGE SCALE GENOMIC DNA]</scope>
    <source>
        <strain evidence="7">UoL-UT</strain>
    </source>
</reference>
<dbReference type="AlphaFoldDB" id="A0A443S9S3"/>
<feature type="transmembrane region" description="Helical" evidence="6">
    <location>
        <begin position="246"/>
        <end position="268"/>
    </location>
</feature>
<name>A0A443S9S3_9ACAR</name>
<comment type="similarity">
    <text evidence="2">Belongs to the CDC50/LEM3 family.</text>
</comment>
<protein>
    <submittedName>
        <fullName evidence="7">Cell cycle control protein 50A-like protein</fullName>
    </submittedName>
</protein>
<dbReference type="InterPro" id="IPR005045">
    <property type="entry name" value="CDC50/LEM3_fam"/>
</dbReference>
<dbReference type="PANTHER" id="PTHR10926">
    <property type="entry name" value="CELL CYCLE CONTROL PROTEIN 50"/>
    <property type="match status" value="1"/>
</dbReference>
<proteinExistence type="inferred from homology"/>
<keyword evidence="5 6" id="KW-0472">Membrane</keyword>
<gene>
    <name evidence="7" type="ORF">B4U80_01973</name>
</gene>